<dbReference type="PRINTS" id="PR00868">
    <property type="entry name" value="DNAPOLI"/>
</dbReference>
<sequence>MRYLKYSDKEEFPIVFLVQNINKKDLEEYYFKDLDKNNILTLDLYYEPGKKKTSAAIIKQYLEEEIIPILNEYKTKYVIVSDQEYFKVLAKVLKVDLYLGYAMKSTYGNFQIFYIPNYKAVFFNPDVIKEKINYVIKSLKDSFTGSYKDPGTNIIHSSTYPKTVKLIKYWLDKFIKDNNPLTCDIETFSLKHYDSGLGTITFCWNQHEGIAFPIDYYDGNEKNYSKQVRKLLKDFFINFKNKLIFHNISFDVYILIYQLFMKNLNDTEGMLYGLDVMLKNWEDTKLITYLATNSCAGNHLGLKYQAQEFSGNYAIEEIGDITKRNLNDVLKYNLIDGLSTWYVYNKYYQKMIDDQQLNIYENLFKPTTKDIIQMQLVGMPIDRNKVEEIKIILDNDIKDSLFKIMSSKFVKDFEYSLRNHWVEAKNKTLKKKKVTIEDCDLHFNPNSGKQLQRLLYTDLKLPIINLTKSKLPSVDKDTLAELIFKTDNEDIKNFLQSLVDYAAVNKIISSFIPAFEKAVDVGNGYRLFGNFNLGGTVSGRLSSSEPNLQQLPATGTKYAKLIKKCFKAPTGWLFCGLDFASLEDRISALTTKDPNKLAVYIHGYDGHCLRAYSYWDYKMPNVELAKDSEECYTAKVGGTNIWFHEKEQIEYLGKTYTGKQLYELLTNQGL</sequence>
<reference evidence="4" key="1">
    <citation type="journal article" date="2021" name="Proc. Natl. Acad. Sci. U.S.A.">
        <title>A Catalog of Tens of Thousands of Viruses from Human Metagenomes Reveals Hidden Associations with Chronic Diseases.</title>
        <authorList>
            <person name="Tisza M.J."/>
            <person name="Buck C.B."/>
        </authorList>
    </citation>
    <scope>NUCLEOTIDE SEQUENCE</scope>
    <source>
        <strain evidence="4">CtXdu7</strain>
    </source>
</reference>
<keyword evidence="1" id="KW-0235">DNA replication</keyword>
<evidence type="ECO:0000313" key="4">
    <source>
        <dbReference type="EMBL" id="DAE91960.1"/>
    </source>
</evidence>
<evidence type="ECO:0000256" key="2">
    <source>
        <dbReference type="ARBA" id="ARBA00023109"/>
    </source>
</evidence>
<dbReference type="Gene3D" id="3.30.70.370">
    <property type="match status" value="1"/>
</dbReference>
<dbReference type="PANTHER" id="PTHR10133">
    <property type="entry name" value="DNA POLYMERASE I"/>
    <property type="match status" value="1"/>
</dbReference>
<dbReference type="InterPro" id="IPR012337">
    <property type="entry name" value="RNaseH-like_sf"/>
</dbReference>
<dbReference type="GO" id="GO:0006261">
    <property type="term" value="P:DNA-templated DNA replication"/>
    <property type="evidence" value="ECO:0007669"/>
    <property type="project" value="InterPro"/>
</dbReference>
<keyword evidence="2" id="KW-1194">Viral DNA replication</keyword>
<dbReference type="Pfam" id="PF00476">
    <property type="entry name" value="DNA_pol_A"/>
    <property type="match status" value="1"/>
</dbReference>
<evidence type="ECO:0000259" key="3">
    <source>
        <dbReference type="Pfam" id="PF00476"/>
    </source>
</evidence>
<protein>
    <submittedName>
        <fullName evidence="4">DNA POLYMERASE</fullName>
    </submittedName>
</protein>
<organism evidence="4">
    <name type="scientific">Podoviridae sp. ctXdu7</name>
    <dbReference type="NCBI Taxonomy" id="2827618"/>
    <lineage>
        <taxon>Viruses</taxon>
        <taxon>Duplodnaviria</taxon>
        <taxon>Heunggongvirae</taxon>
        <taxon>Uroviricota</taxon>
        <taxon>Caudoviricetes</taxon>
    </lineage>
</organism>
<dbReference type="Gene3D" id="1.20.1060.10">
    <property type="entry name" value="Taq DNA Polymerase, Chain T, domain 4"/>
    <property type="match status" value="1"/>
</dbReference>
<proteinExistence type="predicted"/>
<dbReference type="InterPro" id="IPR036397">
    <property type="entry name" value="RNaseH_sf"/>
</dbReference>
<dbReference type="SUPFAM" id="SSF53098">
    <property type="entry name" value="Ribonuclease H-like"/>
    <property type="match status" value="1"/>
</dbReference>
<dbReference type="InterPro" id="IPR043502">
    <property type="entry name" value="DNA/RNA_pol_sf"/>
</dbReference>
<dbReference type="Gene3D" id="1.10.150.20">
    <property type="entry name" value="5' to 3' exonuclease, C-terminal subdomain"/>
    <property type="match status" value="1"/>
</dbReference>
<evidence type="ECO:0000256" key="1">
    <source>
        <dbReference type="ARBA" id="ARBA00022705"/>
    </source>
</evidence>
<accession>A0A8S5RR30</accession>
<dbReference type="EMBL" id="BK057792">
    <property type="protein sequence ID" value="DAE91960.1"/>
    <property type="molecule type" value="Genomic_DNA"/>
</dbReference>
<dbReference type="Gene3D" id="3.30.420.10">
    <property type="entry name" value="Ribonuclease H-like superfamily/Ribonuclease H"/>
    <property type="match status" value="1"/>
</dbReference>
<dbReference type="GO" id="GO:0003677">
    <property type="term" value="F:DNA binding"/>
    <property type="evidence" value="ECO:0007669"/>
    <property type="project" value="InterPro"/>
</dbReference>
<dbReference type="SUPFAM" id="SSF56672">
    <property type="entry name" value="DNA/RNA polymerases"/>
    <property type="match status" value="1"/>
</dbReference>
<dbReference type="InterPro" id="IPR002298">
    <property type="entry name" value="DNA_polymerase_A"/>
</dbReference>
<feature type="domain" description="DNA-directed DNA polymerase family A palm" evidence="3">
    <location>
        <begin position="426"/>
        <end position="618"/>
    </location>
</feature>
<dbReference type="GO" id="GO:0006302">
    <property type="term" value="P:double-strand break repair"/>
    <property type="evidence" value="ECO:0007669"/>
    <property type="project" value="TreeGrafter"/>
</dbReference>
<dbReference type="PANTHER" id="PTHR10133:SF27">
    <property type="entry name" value="DNA POLYMERASE NU"/>
    <property type="match status" value="1"/>
</dbReference>
<dbReference type="GO" id="GO:0003887">
    <property type="term" value="F:DNA-directed DNA polymerase activity"/>
    <property type="evidence" value="ECO:0007669"/>
    <property type="project" value="InterPro"/>
</dbReference>
<name>A0A8S5RR30_9CAUD</name>
<dbReference type="InterPro" id="IPR001098">
    <property type="entry name" value="DNA-dir_DNA_pol_A_palm_dom"/>
</dbReference>
<dbReference type="GO" id="GO:0039693">
    <property type="term" value="P:viral DNA genome replication"/>
    <property type="evidence" value="ECO:0007669"/>
    <property type="project" value="UniProtKB-KW"/>
</dbReference>